<comment type="similarity">
    <text evidence="1">Belongs to the Bcl-2 family.</text>
</comment>
<dbReference type="InterPro" id="IPR046371">
    <property type="entry name" value="Bcl-2_BH1-3"/>
</dbReference>
<dbReference type="InterPro" id="IPR026298">
    <property type="entry name" value="Bcl-2_fam"/>
</dbReference>
<comment type="caution">
    <text evidence="5">The sequence shown here is derived from an EMBL/GenBank/DDBJ whole genome shotgun (WGS) entry which is preliminary data.</text>
</comment>
<dbReference type="PROSITE" id="PS50062">
    <property type="entry name" value="BCL2_FAMILY"/>
    <property type="match status" value="1"/>
</dbReference>
<gene>
    <name evidence="5" type="ORF">B7P43_G10059</name>
</gene>
<evidence type="ECO:0000256" key="3">
    <source>
        <dbReference type="SAM" id="MobiDB-lite"/>
    </source>
</evidence>
<dbReference type="Gene3D" id="1.10.437.10">
    <property type="entry name" value="Blc2-like"/>
    <property type="match status" value="1"/>
</dbReference>
<evidence type="ECO:0000259" key="4">
    <source>
        <dbReference type="Pfam" id="PF00452"/>
    </source>
</evidence>
<feature type="compositionally biased region" description="Polar residues" evidence="3">
    <location>
        <begin position="32"/>
        <end position="53"/>
    </location>
</feature>
<dbReference type="EMBL" id="NEVH01011881">
    <property type="protein sequence ID" value="PNF31375.1"/>
    <property type="molecule type" value="Genomic_DNA"/>
</dbReference>
<feature type="compositionally biased region" description="Basic and acidic residues" evidence="3">
    <location>
        <begin position="144"/>
        <end position="155"/>
    </location>
</feature>
<name>A0A2J7QS20_9NEOP</name>
<dbReference type="InterPro" id="IPR002475">
    <property type="entry name" value="Bcl2-like"/>
</dbReference>
<evidence type="ECO:0000256" key="2">
    <source>
        <dbReference type="ARBA" id="ARBA00022703"/>
    </source>
</evidence>
<evidence type="ECO:0000313" key="5">
    <source>
        <dbReference type="EMBL" id="PNF31375.1"/>
    </source>
</evidence>
<feature type="region of interest" description="Disordered" evidence="3">
    <location>
        <begin position="86"/>
        <end position="110"/>
    </location>
</feature>
<evidence type="ECO:0000256" key="1">
    <source>
        <dbReference type="ARBA" id="ARBA00009458"/>
    </source>
</evidence>
<accession>A0A2J7QS20</accession>
<sequence>MVKPIVRSHSSQEHAIEDSTGDTGHSPLDDSGIQTDTWNSVQDNFRTDSSLSNDDLEGAVGYSPNSRAVPDWSNIRTQRRQSYWEGYSGPVDENRFHPQRRHSSGELSGSPRSYETYIGHSHSNQFGPGESQAGTQFMPRERRANNHFRPQERRGSNQSGYGMTETYNTWSPPEILTHNHNHFTTQYIYPPGIPRETVIFGAQLYTQFLYDEIRRRNLQAPECLDPNHANPPPLWNNDIIHIGNSLRQVANEFAHSVLRRRVQERAESVCLESLNFNTFSDLLFGLFQEGGVTSERVVVLFFFCSDLAIRALCNRMRERFHFITYWSQRYIMENFSIWVQEHGGWVWYTFLLMFISTHQRLSHMTVV</sequence>
<dbReference type="InParanoid" id="A0A2J7QS20"/>
<dbReference type="PANTHER" id="PTHR11256:SF21">
    <property type="entry name" value="BCL-2 BCL-2 HOMOLOGY REGION 1-3 DOMAIN-CONTAINING PROTEIN"/>
    <property type="match status" value="1"/>
</dbReference>
<dbReference type="OrthoDB" id="6080198at2759"/>
<dbReference type="GO" id="GO:0005741">
    <property type="term" value="C:mitochondrial outer membrane"/>
    <property type="evidence" value="ECO:0007669"/>
    <property type="project" value="TreeGrafter"/>
</dbReference>
<dbReference type="AlphaFoldDB" id="A0A2J7QS20"/>
<dbReference type="GO" id="GO:0051400">
    <property type="term" value="F:BH domain binding"/>
    <property type="evidence" value="ECO:0007669"/>
    <property type="project" value="TreeGrafter"/>
</dbReference>
<keyword evidence="2" id="KW-0053">Apoptosis</keyword>
<feature type="region of interest" description="Disordered" evidence="3">
    <location>
        <begin position="144"/>
        <end position="164"/>
    </location>
</feature>
<dbReference type="GO" id="GO:0097192">
    <property type="term" value="P:extrinsic apoptotic signaling pathway in absence of ligand"/>
    <property type="evidence" value="ECO:0007669"/>
    <property type="project" value="TreeGrafter"/>
</dbReference>
<dbReference type="SUPFAM" id="SSF56854">
    <property type="entry name" value="Bcl-2 inhibitors of programmed cell death"/>
    <property type="match status" value="1"/>
</dbReference>
<feature type="region of interest" description="Disordered" evidence="3">
    <location>
        <begin position="1"/>
        <end position="74"/>
    </location>
</feature>
<dbReference type="STRING" id="105785.A0A2J7QS20"/>
<dbReference type="Proteomes" id="UP000235965">
    <property type="component" value="Unassembled WGS sequence"/>
</dbReference>
<evidence type="ECO:0000313" key="6">
    <source>
        <dbReference type="Proteomes" id="UP000235965"/>
    </source>
</evidence>
<feature type="domain" description="Bcl-2 Bcl-2 homology region 1-3" evidence="4">
    <location>
        <begin position="246"/>
        <end position="345"/>
    </location>
</feature>
<dbReference type="GO" id="GO:0001836">
    <property type="term" value="P:release of cytochrome c from mitochondria"/>
    <property type="evidence" value="ECO:0007669"/>
    <property type="project" value="TreeGrafter"/>
</dbReference>
<keyword evidence="6" id="KW-1185">Reference proteome</keyword>
<dbReference type="GO" id="GO:0042981">
    <property type="term" value="P:regulation of apoptotic process"/>
    <property type="evidence" value="ECO:0007669"/>
    <property type="project" value="InterPro"/>
</dbReference>
<proteinExistence type="inferred from homology"/>
<dbReference type="Pfam" id="PF00452">
    <property type="entry name" value="Bcl-2"/>
    <property type="match status" value="1"/>
</dbReference>
<protein>
    <recommendedName>
        <fullName evidence="4">Bcl-2 Bcl-2 homology region 1-3 domain-containing protein</fullName>
    </recommendedName>
</protein>
<dbReference type="PANTHER" id="PTHR11256">
    <property type="entry name" value="BCL-2 RELATED"/>
    <property type="match status" value="1"/>
</dbReference>
<dbReference type="InterPro" id="IPR036834">
    <property type="entry name" value="Bcl-2-like_sf"/>
</dbReference>
<dbReference type="GO" id="GO:0008630">
    <property type="term" value="P:intrinsic apoptotic signaling pathway in response to DNA damage"/>
    <property type="evidence" value="ECO:0007669"/>
    <property type="project" value="TreeGrafter"/>
</dbReference>
<reference evidence="5 6" key="1">
    <citation type="submission" date="2017-12" db="EMBL/GenBank/DDBJ databases">
        <title>Hemimetabolous genomes reveal molecular basis of termite eusociality.</title>
        <authorList>
            <person name="Harrison M.C."/>
            <person name="Jongepier E."/>
            <person name="Robertson H.M."/>
            <person name="Arning N."/>
            <person name="Bitard-Feildel T."/>
            <person name="Chao H."/>
            <person name="Childers C.P."/>
            <person name="Dinh H."/>
            <person name="Doddapaneni H."/>
            <person name="Dugan S."/>
            <person name="Gowin J."/>
            <person name="Greiner C."/>
            <person name="Han Y."/>
            <person name="Hu H."/>
            <person name="Hughes D.S.T."/>
            <person name="Huylmans A.-K."/>
            <person name="Kemena C."/>
            <person name="Kremer L.P.M."/>
            <person name="Lee S.L."/>
            <person name="Lopez-Ezquerra A."/>
            <person name="Mallet L."/>
            <person name="Monroy-Kuhn J.M."/>
            <person name="Moser A."/>
            <person name="Murali S.C."/>
            <person name="Muzny D.M."/>
            <person name="Otani S."/>
            <person name="Piulachs M.-D."/>
            <person name="Poelchau M."/>
            <person name="Qu J."/>
            <person name="Schaub F."/>
            <person name="Wada-Katsumata A."/>
            <person name="Worley K.C."/>
            <person name="Xie Q."/>
            <person name="Ylla G."/>
            <person name="Poulsen M."/>
            <person name="Gibbs R.A."/>
            <person name="Schal C."/>
            <person name="Richards S."/>
            <person name="Belles X."/>
            <person name="Korb J."/>
            <person name="Bornberg-Bauer E."/>
        </authorList>
    </citation>
    <scope>NUCLEOTIDE SEQUENCE [LARGE SCALE GENOMIC DNA]</scope>
    <source>
        <tissue evidence="5">Whole body</tissue>
    </source>
</reference>
<organism evidence="5 6">
    <name type="scientific">Cryptotermes secundus</name>
    <dbReference type="NCBI Taxonomy" id="105785"/>
    <lineage>
        <taxon>Eukaryota</taxon>
        <taxon>Metazoa</taxon>
        <taxon>Ecdysozoa</taxon>
        <taxon>Arthropoda</taxon>
        <taxon>Hexapoda</taxon>
        <taxon>Insecta</taxon>
        <taxon>Pterygota</taxon>
        <taxon>Neoptera</taxon>
        <taxon>Polyneoptera</taxon>
        <taxon>Dictyoptera</taxon>
        <taxon>Blattodea</taxon>
        <taxon>Blattoidea</taxon>
        <taxon>Termitoidae</taxon>
        <taxon>Kalotermitidae</taxon>
        <taxon>Cryptotermitinae</taxon>
        <taxon>Cryptotermes</taxon>
    </lineage>
</organism>